<keyword evidence="7 10" id="KW-0472">Membrane</keyword>
<evidence type="ECO:0000256" key="3">
    <source>
        <dbReference type="ARBA" id="ARBA00021717"/>
    </source>
</evidence>
<keyword evidence="11" id="KW-0969">Cilium</keyword>
<gene>
    <name evidence="11" type="primary">fliR</name>
    <name evidence="11" type="ORF">E2A64_03985</name>
</gene>
<dbReference type="InterPro" id="IPR002010">
    <property type="entry name" value="T3SS_IM_R"/>
</dbReference>
<dbReference type="GO" id="GO:0044780">
    <property type="term" value="P:bacterial-type flagellum assembly"/>
    <property type="evidence" value="ECO:0007669"/>
    <property type="project" value="UniProtKB-UniRule"/>
</dbReference>
<dbReference type="OrthoDB" id="9779817at2"/>
<evidence type="ECO:0000256" key="9">
    <source>
        <dbReference type="NCBIfam" id="TIGR01400"/>
    </source>
</evidence>
<dbReference type="RefSeq" id="WP_133283121.1">
    <property type="nucleotide sequence ID" value="NZ_SMSI01000001.1"/>
</dbReference>
<evidence type="ECO:0000256" key="7">
    <source>
        <dbReference type="ARBA" id="ARBA00023136"/>
    </source>
</evidence>
<reference evidence="11 12" key="1">
    <citation type="journal article" date="2013" name="Int. J. Syst. Evol. Microbiol.">
        <title>Hoeflea suaedae sp. nov., an endophytic bacterium isolated from the root of the halophyte Suaeda maritima.</title>
        <authorList>
            <person name="Chung E.J."/>
            <person name="Park J.A."/>
            <person name="Pramanik P."/>
            <person name="Bibi F."/>
            <person name="Jeon C.O."/>
            <person name="Chung Y.R."/>
        </authorList>
    </citation>
    <scope>NUCLEOTIDE SEQUENCE [LARGE SCALE GENOMIC DNA]</scope>
    <source>
        <strain evidence="11 12">YC6898</strain>
    </source>
</reference>
<organism evidence="11 12">
    <name type="scientific">Pseudohoeflea suaedae</name>
    <dbReference type="NCBI Taxonomy" id="877384"/>
    <lineage>
        <taxon>Bacteria</taxon>
        <taxon>Pseudomonadati</taxon>
        <taxon>Pseudomonadota</taxon>
        <taxon>Alphaproteobacteria</taxon>
        <taxon>Hyphomicrobiales</taxon>
        <taxon>Rhizobiaceae</taxon>
        <taxon>Pseudohoeflea</taxon>
    </lineage>
</organism>
<dbReference type="GO" id="GO:0006605">
    <property type="term" value="P:protein targeting"/>
    <property type="evidence" value="ECO:0007669"/>
    <property type="project" value="UniProtKB-UniRule"/>
</dbReference>
<keyword evidence="4 10" id="KW-1003">Cell membrane</keyword>
<proteinExistence type="inferred from homology"/>
<comment type="caution">
    <text evidence="11">The sequence shown here is derived from an EMBL/GenBank/DDBJ whole genome shotgun (WGS) entry which is preliminary data.</text>
</comment>
<keyword evidence="6 10" id="KW-1133">Transmembrane helix</keyword>
<keyword evidence="8 10" id="KW-0975">Bacterial flagellum</keyword>
<evidence type="ECO:0000313" key="12">
    <source>
        <dbReference type="Proteomes" id="UP000295131"/>
    </source>
</evidence>
<feature type="transmembrane region" description="Helical" evidence="10">
    <location>
        <begin position="7"/>
        <end position="26"/>
    </location>
</feature>
<feature type="transmembrane region" description="Helical" evidence="10">
    <location>
        <begin position="181"/>
        <end position="203"/>
    </location>
</feature>
<feature type="transmembrane region" description="Helical" evidence="10">
    <location>
        <begin position="69"/>
        <end position="90"/>
    </location>
</feature>
<feature type="transmembrane region" description="Helical" evidence="10">
    <location>
        <begin position="127"/>
        <end position="150"/>
    </location>
</feature>
<feature type="transmembrane region" description="Helical" evidence="10">
    <location>
        <begin position="210"/>
        <end position="230"/>
    </location>
</feature>
<evidence type="ECO:0000256" key="6">
    <source>
        <dbReference type="ARBA" id="ARBA00022989"/>
    </source>
</evidence>
<evidence type="ECO:0000256" key="1">
    <source>
        <dbReference type="ARBA" id="ARBA00002578"/>
    </source>
</evidence>
<protein>
    <recommendedName>
        <fullName evidence="3 9">Flagellar biosynthetic protein FliR</fullName>
    </recommendedName>
</protein>
<dbReference type="AlphaFoldDB" id="A0A4R5PNY0"/>
<feature type="transmembrane region" description="Helical" evidence="10">
    <location>
        <begin position="38"/>
        <end position="57"/>
    </location>
</feature>
<dbReference type="PRINTS" id="PR00953">
    <property type="entry name" value="TYPE3IMRPROT"/>
</dbReference>
<dbReference type="EMBL" id="SMSI01000001">
    <property type="protein sequence ID" value="TDH38287.1"/>
    <property type="molecule type" value="Genomic_DNA"/>
</dbReference>
<dbReference type="Proteomes" id="UP000295131">
    <property type="component" value="Unassembled WGS sequence"/>
</dbReference>
<dbReference type="PANTHER" id="PTHR30065">
    <property type="entry name" value="FLAGELLAR BIOSYNTHETIC PROTEIN FLIR"/>
    <property type="match status" value="1"/>
</dbReference>
<dbReference type="Pfam" id="PF01311">
    <property type="entry name" value="Bac_export_1"/>
    <property type="match status" value="1"/>
</dbReference>
<accession>A0A4R5PNY0</accession>
<keyword evidence="11" id="KW-0966">Cell projection</keyword>
<keyword evidence="11" id="KW-0282">Flagellum</keyword>
<sequence>MIEDPQGSVLAVFAAFCRIGGCIMVLPGFSSFRVPLQIRLFLSLAVSMALTPLLWDTIYPRVQNPGSEYLYLIGSELMIGVAFGMIARYIVLGLQFAGTAIQMVIGFNTSGGMSVTESEQEGQMTSLITFTGLLILFLTDFHHMVIRALMGSYSFMPMGDGFAPRMALVTLTDTLSSTFMVMLRLASPFIIYGLVFNLAIGFVNKLAPQIPVYFISIPFILFGGMLLFYFGSIEFFSLFVDAFATLFTGGAG</sequence>
<evidence type="ECO:0000256" key="5">
    <source>
        <dbReference type="ARBA" id="ARBA00022692"/>
    </source>
</evidence>
<evidence type="ECO:0000256" key="10">
    <source>
        <dbReference type="RuleBase" id="RU362071"/>
    </source>
</evidence>
<keyword evidence="12" id="KW-1185">Reference proteome</keyword>
<keyword evidence="5 10" id="KW-0812">Transmembrane</keyword>
<comment type="subcellular location">
    <subcellularLocation>
        <location evidence="10">Cell membrane</location>
        <topology evidence="10">Multi-pass membrane protein</topology>
    </subcellularLocation>
    <subcellularLocation>
        <location evidence="10">Bacterial flagellum basal body</location>
    </subcellularLocation>
</comment>
<name>A0A4R5PNY0_9HYPH</name>
<dbReference type="GO" id="GO:0009425">
    <property type="term" value="C:bacterial-type flagellum basal body"/>
    <property type="evidence" value="ECO:0007669"/>
    <property type="project" value="UniProtKB-SubCell"/>
</dbReference>
<evidence type="ECO:0000313" key="11">
    <source>
        <dbReference type="EMBL" id="TDH38287.1"/>
    </source>
</evidence>
<evidence type="ECO:0000256" key="8">
    <source>
        <dbReference type="ARBA" id="ARBA00023143"/>
    </source>
</evidence>
<dbReference type="NCBIfam" id="TIGR01400">
    <property type="entry name" value="fliR"/>
    <property type="match status" value="1"/>
</dbReference>
<comment type="similarity">
    <text evidence="2 10">Belongs to the FliR/MopE/SpaR family.</text>
</comment>
<dbReference type="InterPro" id="IPR006303">
    <property type="entry name" value="FliR"/>
</dbReference>
<evidence type="ECO:0000256" key="4">
    <source>
        <dbReference type="ARBA" id="ARBA00022475"/>
    </source>
</evidence>
<dbReference type="GO" id="GO:0005886">
    <property type="term" value="C:plasma membrane"/>
    <property type="evidence" value="ECO:0007669"/>
    <property type="project" value="UniProtKB-SubCell"/>
</dbReference>
<comment type="function">
    <text evidence="1 10">Role in flagellar biosynthesis.</text>
</comment>
<dbReference type="PANTHER" id="PTHR30065:SF8">
    <property type="entry name" value="FLAGELLAR BIOSYNTHETIC PROTEIN FLIR"/>
    <property type="match status" value="1"/>
</dbReference>
<evidence type="ECO:0000256" key="2">
    <source>
        <dbReference type="ARBA" id="ARBA00009772"/>
    </source>
</evidence>